<name>A0A9X2I8Z1_9GAMM</name>
<comment type="subcellular location">
    <subcellularLocation>
        <location evidence="5">Cytoplasm</location>
    </subcellularLocation>
    <subcellularLocation>
        <location evidence="1">Membrane</location>
    </subcellularLocation>
</comment>
<evidence type="ECO:0000313" key="6">
    <source>
        <dbReference type="EMBL" id="MCL9682700.1"/>
    </source>
</evidence>
<keyword evidence="7" id="KW-1185">Reference proteome</keyword>
<evidence type="ECO:0000256" key="2">
    <source>
        <dbReference type="ARBA" id="ARBA00022679"/>
    </source>
</evidence>
<dbReference type="NCBIfam" id="TIGR00466">
    <property type="entry name" value="kdsB"/>
    <property type="match status" value="1"/>
</dbReference>
<dbReference type="AlphaFoldDB" id="A0A9X2I8Z1"/>
<dbReference type="Proteomes" id="UP001139721">
    <property type="component" value="Unassembled WGS sequence"/>
</dbReference>
<dbReference type="GO" id="GO:0005829">
    <property type="term" value="C:cytosol"/>
    <property type="evidence" value="ECO:0007669"/>
    <property type="project" value="TreeGrafter"/>
</dbReference>
<dbReference type="NCBIfam" id="NF003952">
    <property type="entry name" value="PRK05450.1-5"/>
    <property type="match status" value="1"/>
</dbReference>
<dbReference type="InterPro" id="IPR003329">
    <property type="entry name" value="Cytidylyl_trans"/>
</dbReference>
<dbReference type="EMBL" id="JAJKBJ010000001">
    <property type="protein sequence ID" value="MCL9682700.1"/>
    <property type="molecule type" value="Genomic_DNA"/>
</dbReference>
<evidence type="ECO:0000313" key="7">
    <source>
        <dbReference type="Proteomes" id="UP001139721"/>
    </source>
</evidence>
<evidence type="ECO:0000256" key="1">
    <source>
        <dbReference type="ARBA" id="ARBA00004370"/>
    </source>
</evidence>
<keyword evidence="4 5" id="KW-0448">Lipopolysaccharide biosynthesis</keyword>
<keyword evidence="3 5" id="KW-0548">Nucleotidyltransferase</keyword>
<comment type="catalytic activity">
    <reaction evidence="5">
        <text>3-deoxy-alpha-D-manno-oct-2-ulosonate + CTP = CMP-3-deoxy-beta-D-manno-octulosonate + diphosphate</text>
        <dbReference type="Rhea" id="RHEA:23448"/>
        <dbReference type="ChEBI" id="CHEBI:33019"/>
        <dbReference type="ChEBI" id="CHEBI:37563"/>
        <dbReference type="ChEBI" id="CHEBI:85986"/>
        <dbReference type="ChEBI" id="CHEBI:85987"/>
        <dbReference type="EC" id="2.7.7.38"/>
    </reaction>
</comment>
<comment type="similarity">
    <text evidence="5">Belongs to the KdsB family.</text>
</comment>
<proteinExistence type="inferred from homology"/>
<dbReference type="RefSeq" id="WP_250421356.1">
    <property type="nucleotide sequence ID" value="NZ_JAJKBJ010000001.1"/>
</dbReference>
<dbReference type="HAMAP" id="MF_00057">
    <property type="entry name" value="KdsB"/>
    <property type="match status" value="1"/>
</dbReference>
<keyword evidence="5" id="KW-0963">Cytoplasm</keyword>
<comment type="caution">
    <text evidence="6">The sequence shown here is derived from an EMBL/GenBank/DDBJ whole genome shotgun (WGS) entry which is preliminary data.</text>
</comment>
<dbReference type="FunFam" id="3.90.550.10:FF:000011">
    <property type="entry name" value="3-deoxy-manno-octulosonate cytidylyltransferase"/>
    <property type="match status" value="1"/>
</dbReference>
<gene>
    <name evidence="5 6" type="primary">kdsB</name>
    <name evidence="6" type="ORF">LOX96_01190</name>
</gene>
<sequence length="252" mass="28409">MTSNVHIVIPARYESTRFPGKLLHDLNGQTVIERVYRQAQLAQPQTITIATDHEAIASHARSFGAQVMMTLSTHQTGTDRIAEVVAKGDFAADDIIVNVQGDEPFIAPQLIMQVAQGLTQTQAPMSTLCWPITSLEMLNNPNIVKVVRSRDNHALYFSRSPIPAHRDEVQSYAQTYRHIGLYAYRAAFLLDYVSWPVCELEQHEALEQLRVLWSGFPIKVDEACIEPLQDINTKEDLVLAQRLLISKQESFI</sequence>
<dbReference type="NCBIfam" id="NF003950">
    <property type="entry name" value="PRK05450.1-3"/>
    <property type="match status" value="1"/>
</dbReference>
<evidence type="ECO:0000256" key="5">
    <source>
        <dbReference type="HAMAP-Rule" id="MF_00057"/>
    </source>
</evidence>
<dbReference type="PANTHER" id="PTHR42866:SF2">
    <property type="entry name" value="3-DEOXY-MANNO-OCTULOSONATE CYTIDYLYLTRANSFERASE, MITOCHONDRIAL"/>
    <property type="match status" value="1"/>
</dbReference>
<dbReference type="CDD" id="cd02517">
    <property type="entry name" value="CMP-KDO-Synthetase"/>
    <property type="match status" value="1"/>
</dbReference>
<dbReference type="GO" id="GO:0008690">
    <property type="term" value="F:3-deoxy-manno-octulosonate cytidylyltransferase activity"/>
    <property type="evidence" value="ECO:0007669"/>
    <property type="project" value="UniProtKB-UniRule"/>
</dbReference>
<dbReference type="GO" id="GO:0033468">
    <property type="term" value="P:CMP-keto-3-deoxy-D-manno-octulosonic acid biosynthetic process"/>
    <property type="evidence" value="ECO:0007669"/>
    <property type="project" value="UniProtKB-UniRule"/>
</dbReference>
<organism evidence="6 7">
    <name type="scientific">Legionella maioricensis</name>
    <dbReference type="NCBI Taxonomy" id="2896528"/>
    <lineage>
        <taxon>Bacteria</taxon>
        <taxon>Pseudomonadati</taxon>
        <taxon>Pseudomonadota</taxon>
        <taxon>Gammaproteobacteria</taxon>
        <taxon>Legionellales</taxon>
        <taxon>Legionellaceae</taxon>
        <taxon>Legionella</taxon>
    </lineage>
</organism>
<dbReference type="Pfam" id="PF02348">
    <property type="entry name" value="CTP_transf_3"/>
    <property type="match status" value="1"/>
</dbReference>
<dbReference type="SUPFAM" id="SSF53448">
    <property type="entry name" value="Nucleotide-diphospho-sugar transferases"/>
    <property type="match status" value="1"/>
</dbReference>
<dbReference type="EC" id="2.7.7.38" evidence="5"/>
<dbReference type="InterPro" id="IPR004528">
    <property type="entry name" value="KdsB"/>
</dbReference>
<dbReference type="Gene3D" id="3.90.550.10">
    <property type="entry name" value="Spore Coat Polysaccharide Biosynthesis Protein SpsA, Chain A"/>
    <property type="match status" value="1"/>
</dbReference>
<accession>A0A9X2I8Z1</accession>
<reference evidence="6" key="1">
    <citation type="submission" date="2021-11" db="EMBL/GenBank/DDBJ databases">
        <title>Legionella maioricencis sp. nov., a new species isolated from hot water samples in Mallorca.</title>
        <authorList>
            <person name="Crespi S."/>
            <person name="Drasar V."/>
            <person name="Salva-Serra F."/>
            <person name="Jaen-Luchoro D."/>
            <person name="Pineiro-Iglesias B."/>
            <person name="Aliaga F."/>
            <person name="Fernandez-Juarez V."/>
            <person name="Coll G."/>
            <person name="Moore E.R.B."/>
            <person name="Bennasar-Figueras A."/>
        </authorList>
    </citation>
    <scope>NUCLEOTIDE SEQUENCE</scope>
    <source>
        <strain evidence="6">HCPI-6</strain>
    </source>
</reference>
<comment type="pathway">
    <text evidence="5">Nucleotide-sugar biosynthesis; CMP-3-deoxy-D-manno-octulosonate biosynthesis; CMP-3-deoxy-D-manno-octulosonate from 3-deoxy-D-manno-octulosonate and CTP: step 1/1.</text>
</comment>
<keyword evidence="2 5" id="KW-0808">Transferase</keyword>
<dbReference type="GO" id="GO:0009103">
    <property type="term" value="P:lipopolysaccharide biosynthetic process"/>
    <property type="evidence" value="ECO:0007669"/>
    <property type="project" value="UniProtKB-UniRule"/>
</dbReference>
<protein>
    <recommendedName>
        <fullName evidence="5">3-deoxy-manno-octulosonate cytidylyltransferase</fullName>
        <ecNumber evidence="5">2.7.7.38</ecNumber>
    </recommendedName>
    <alternativeName>
        <fullName evidence="5">CMP-2-keto-3-deoxyoctulosonic acid synthase</fullName>
        <shortName evidence="5">CKS</shortName>
        <shortName evidence="5">CMP-KDO synthase</shortName>
    </alternativeName>
</protein>
<dbReference type="InterPro" id="IPR029044">
    <property type="entry name" value="Nucleotide-diphossugar_trans"/>
</dbReference>
<evidence type="ECO:0000256" key="4">
    <source>
        <dbReference type="ARBA" id="ARBA00022985"/>
    </source>
</evidence>
<comment type="function">
    <text evidence="5">Activates KDO (a required 8-carbon sugar) for incorporation into bacterial lipopolysaccharide in Gram-negative bacteria.</text>
</comment>
<evidence type="ECO:0000256" key="3">
    <source>
        <dbReference type="ARBA" id="ARBA00022695"/>
    </source>
</evidence>
<dbReference type="PANTHER" id="PTHR42866">
    <property type="entry name" value="3-DEOXY-MANNO-OCTULOSONATE CYTIDYLYLTRANSFERASE"/>
    <property type="match status" value="1"/>
</dbReference>
<dbReference type="GO" id="GO:0016020">
    <property type="term" value="C:membrane"/>
    <property type="evidence" value="ECO:0007669"/>
    <property type="project" value="UniProtKB-SubCell"/>
</dbReference>